<keyword evidence="1" id="KW-0813">Transport</keyword>
<accession>A0A2Z4IPH7</accession>
<protein>
    <recommendedName>
        <fullName evidence="2">TonB-dependent receptor plug domain-containing protein</fullName>
    </recommendedName>
</protein>
<keyword evidence="1" id="KW-0998">Cell outer membrane</keyword>
<keyword evidence="1" id="KW-0472">Membrane</keyword>
<comment type="similarity">
    <text evidence="1">Belongs to the TonB-dependent receptor family.</text>
</comment>
<proteinExistence type="inferred from homology"/>
<gene>
    <name evidence="3" type="ORF">DN752_22590</name>
</gene>
<dbReference type="InterPro" id="IPR023996">
    <property type="entry name" value="TonB-dep_OMP_SusC/RagA"/>
</dbReference>
<dbReference type="Pfam" id="PF07715">
    <property type="entry name" value="Plug"/>
    <property type="match status" value="1"/>
</dbReference>
<dbReference type="InterPro" id="IPR037066">
    <property type="entry name" value="Plug_dom_sf"/>
</dbReference>
<dbReference type="Gene3D" id="2.170.130.10">
    <property type="entry name" value="TonB-dependent receptor, plug domain"/>
    <property type="match status" value="1"/>
</dbReference>
<dbReference type="OrthoDB" id="9768177at2"/>
<evidence type="ECO:0000313" key="3">
    <source>
        <dbReference type="EMBL" id="AWW32707.1"/>
    </source>
</evidence>
<feature type="domain" description="TonB-dependent receptor plug" evidence="2">
    <location>
        <begin position="105"/>
        <end position="219"/>
    </location>
</feature>
<dbReference type="InterPro" id="IPR039426">
    <property type="entry name" value="TonB-dep_rcpt-like"/>
</dbReference>
<dbReference type="NCBIfam" id="TIGR04056">
    <property type="entry name" value="OMP_RagA_SusC"/>
    <property type="match status" value="1"/>
</dbReference>
<dbReference type="InterPro" id="IPR023997">
    <property type="entry name" value="TonB-dep_OMP_SusC/RagA_CS"/>
</dbReference>
<sequence length="1054" mass="117449">MARSKGGIIVRDTVKVQGQVVDQNGDPLPLTNILEKGTTNGTQADFDGNFSLSVTDENAVLVFSFIGYTSQEVNVNGQTSLSVQLEESERGLDEVVVVGYGEQKKEHLTSSVATVDEEDLENRPVRSVAEMLTASVPNLNIGVSGNAPDDNPSLNIRGFTGFNFTGNANSGPQAAEPLVLVDGVAQDIRYVNPYDVANISVLKDASAAAIYGNRGANGVILITTKSGKKGERLSVNFSADFQLSKPTGIPDQYDSYQRALISQEFLTNSNGVLMSDTQLELIRQYVEGEIDYKNEIGPNGKYIKVSGYHANEDIGAAAFRDNILNQRYNLSVGGGTEKSSFYFSFGNDKRDGIYNSEVDYVIRNTASIKASTDITDWLTIGVNSRYTKEKTVRPQIWNTGGDGVNNQNDGSIFENIFDANHFPIKEDNGSYNEFSLIPSIKGLAGTYDNDINEVFNKANVEIRPLEGLKITADYGLRFNQRSADRTQFAFMGLDADGTPVDSRRNPDQDAVTKSTQNTTYSVMNLSASYTRKFGDHEFLLLAGYNEEEQRYEELYGFRSDFYTTSVPSLSGAFGDNIVVDDEIRTWANVGVFSRLNYNYKGKYLLEMNSRYDASSRFAPEDRWAFFPAVSAGYNIHEEKFWPLQGIVDRLKITGNWGEQGDPARSGLYPYISTIGTNSQIGTLIGGTRPPSASQPSLIPQNLTWVRVRNIGFGGEIAFFGNRLQAEYQWYQRTSYDQVGPATTLPEVLGIEPPRTNNTVSETRGWEVMVRWNDDLFNVGGSPLQYSVRLGLSDYIGYVVDYENPNEAGQRGVWTTGQRFGEVYGVDVIGIAQNTEDVLTNPHWVKHPRANSEWFIPGDILYADTNGDGVIDEGNGGFWYAQGDRRLLGYNYPRYRYNISLQASWKGFSLSALFDGVGKQTVHSTSRSLVGAFRWVDPYLYDDQGYWRTDNTDAFLPRYYWTINNQVPHVAMPNSRYAFNLAHLRIRNINLSYQLPMSLAGKVGLNNVTFNASVENVGFVYRKQWNKNVDPLQIENNGQMYPPLRTFSFGVRVGI</sequence>
<dbReference type="InterPro" id="IPR008969">
    <property type="entry name" value="CarboxyPept-like_regulatory"/>
</dbReference>
<evidence type="ECO:0000256" key="1">
    <source>
        <dbReference type="PROSITE-ProRule" id="PRU01360"/>
    </source>
</evidence>
<dbReference type="AlphaFoldDB" id="A0A2Z4IPH7"/>
<keyword evidence="4" id="KW-1185">Reference proteome</keyword>
<reference evidence="3 4" key="1">
    <citation type="submission" date="2018-06" db="EMBL/GenBank/DDBJ databases">
        <title>Echinicola strongylocentroti sp. nov., isolated from a sea urchin Strongylocentrotus intermedius.</title>
        <authorList>
            <person name="Bae S.S."/>
        </authorList>
    </citation>
    <scope>NUCLEOTIDE SEQUENCE [LARGE SCALE GENOMIC DNA]</scope>
    <source>
        <strain evidence="3 4">MEBiC08714</strain>
    </source>
</reference>
<dbReference type="SUPFAM" id="SSF49464">
    <property type="entry name" value="Carboxypeptidase regulatory domain-like"/>
    <property type="match status" value="1"/>
</dbReference>
<dbReference type="Gene3D" id="2.60.40.1120">
    <property type="entry name" value="Carboxypeptidase-like, regulatory domain"/>
    <property type="match status" value="1"/>
</dbReference>
<dbReference type="PROSITE" id="PS52016">
    <property type="entry name" value="TONB_DEPENDENT_REC_3"/>
    <property type="match status" value="1"/>
</dbReference>
<dbReference type="Proteomes" id="UP000248688">
    <property type="component" value="Chromosome"/>
</dbReference>
<comment type="subcellular location">
    <subcellularLocation>
        <location evidence="1">Cell outer membrane</location>
        <topology evidence="1">Multi-pass membrane protein</topology>
    </subcellularLocation>
</comment>
<dbReference type="EMBL" id="CP030041">
    <property type="protein sequence ID" value="AWW32707.1"/>
    <property type="molecule type" value="Genomic_DNA"/>
</dbReference>
<evidence type="ECO:0000313" key="4">
    <source>
        <dbReference type="Proteomes" id="UP000248688"/>
    </source>
</evidence>
<evidence type="ECO:0000259" key="2">
    <source>
        <dbReference type="Pfam" id="PF07715"/>
    </source>
</evidence>
<dbReference type="NCBIfam" id="TIGR04057">
    <property type="entry name" value="SusC_RagA_signa"/>
    <property type="match status" value="1"/>
</dbReference>
<dbReference type="SUPFAM" id="SSF56935">
    <property type="entry name" value="Porins"/>
    <property type="match status" value="1"/>
</dbReference>
<dbReference type="InterPro" id="IPR012910">
    <property type="entry name" value="Plug_dom"/>
</dbReference>
<dbReference type="GO" id="GO:0009279">
    <property type="term" value="C:cell outer membrane"/>
    <property type="evidence" value="ECO:0007669"/>
    <property type="project" value="UniProtKB-SubCell"/>
</dbReference>
<dbReference type="KEGG" id="est:DN752_22590"/>
<organism evidence="3 4">
    <name type="scientific">Echinicola strongylocentroti</name>
    <dbReference type="NCBI Taxonomy" id="1795355"/>
    <lineage>
        <taxon>Bacteria</taxon>
        <taxon>Pseudomonadati</taxon>
        <taxon>Bacteroidota</taxon>
        <taxon>Cytophagia</taxon>
        <taxon>Cytophagales</taxon>
        <taxon>Cyclobacteriaceae</taxon>
        <taxon>Echinicola</taxon>
    </lineage>
</organism>
<dbReference type="Pfam" id="PF13715">
    <property type="entry name" value="CarbopepD_reg_2"/>
    <property type="match status" value="1"/>
</dbReference>
<keyword evidence="1" id="KW-0812">Transmembrane</keyword>
<keyword evidence="1" id="KW-1134">Transmembrane beta strand</keyword>
<name>A0A2Z4IPH7_9BACT</name>